<dbReference type="AlphaFoldDB" id="A0A0W7WGZ0"/>
<evidence type="ECO:0000256" key="1">
    <source>
        <dbReference type="PIRNR" id="PIRNR006386"/>
    </source>
</evidence>
<dbReference type="CDD" id="cd03022">
    <property type="entry name" value="DsbA_HCCA_Iso"/>
    <property type="match status" value="1"/>
</dbReference>
<dbReference type="RefSeq" id="WP_058863299.1">
    <property type="nucleotide sequence ID" value="NZ_LPXO01000011.1"/>
</dbReference>
<dbReference type="Gene3D" id="3.40.30.10">
    <property type="entry name" value="Glutaredoxin"/>
    <property type="match status" value="1"/>
</dbReference>
<dbReference type="EC" id="5.99.1.4" evidence="1"/>
<dbReference type="InterPro" id="IPR014440">
    <property type="entry name" value="HCCAis_GSTk"/>
</dbReference>
<dbReference type="GO" id="GO:0004602">
    <property type="term" value="F:glutathione peroxidase activity"/>
    <property type="evidence" value="ECO:0007669"/>
    <property type="project" value="TreeGrafter"/>
</dbReference>
<dbReference type="EMBL" id="LPXO01000011">
    <property type="protein sequence ID" value="KUF09735.1"/>
    <property type="molecule type" value="Genomic_DNA"/>
</dbReference>
<evidence type="ECO:0000256" key="2">
    <source>
        <dbReference type="PIRSR" id="PIRSR006386-1"/>
    </source>
</evidence>
<dbReference type="InterPro" id="IPR036249">
    <property type="entry name" value="Thioredoxin-like_sf"/>
</dbReference>
<comment type="similarity">
    <text evidence="1">Belongs to the GST superfamily. NadH family.</text>
</comment>
<dbReference type="Proteomes" id="UP000054396">
    <property type="component" value="Unassembled WGS sequence"/>
</dbReference>
<dbReference type="PIRSF" id="PIRSF006386">
    <property type="entry name" value="HCCAis_GSTk"/>
    <property type="match status" value="1"/>
</dbReference>
<dbReference type="GO" id="GO:0004364">
    <property type="term" value="F:glutathione transferase activity"/>
    <property type="evidence" value="ECO:0007669"/>
    <property type="project" value="TreeGrafter"/>
</dbReference>
<dbReference type="GO" id="GO:1901170">
    <property type="term" value="P:naphthalene catabolic process"/>
    <property type="evidence" value="ECO:0007669"/>
    <property type="project" value="InterPro"/>
</dbReference>
<dbReference type="PANTHER" id="PTHR42943:SF2">
    <property type="entry name" value="GLUTATHIONE S-TRANSFERASE KAPPA 1"/>
    <property type="match status" value="1"/>
</dbReference>
<dbReference type="SUPFAM" id="SSF52833">
    <property type="entry name" value="Thioredoxin-like"/>
    <property type="match status" value="1"/>
</dbReference>
<proteinExistence type="inferred from homology"/>
<keyword evidence="5" id="KW-1185">Reference proteome</keyword>
<dbReference type="GO" id="GO:0018845">
    <property type="term" value="F:2-hydroxychromene-2-carboxylate isomerase activity"/>
    <property type="evidence" value="ECO:0007669"/>
    <property type="project" value="UniProtKB-UniRule"/>
</dbReference>
<dbReference type="PANTHER" id="PTHR42943">
    <property type="entry name" value="GLUTATHIONE S-TRANSFERASE KAPPA"/>
    <property type="match status" value="1"/>
</dbReference>
<feature type="domain" description="DSBA-like thioredoxin" evidence="3">
    <location>
        <begin position="4"/>
        <end position="195"/>
    </location>
</feature>
<dbReference type="STRING" id="1685382.AVJ23_16415"/>
<comment type="caution">
    <text evidence="4">The sequence shown here is derived from an EMBL/GenBank/DDBJ whole genome shotgun (WGS) entry which is preliminary data.</text>
</comment>
<evidence type="ECO:0000313" key="4">
    <source>
        <dbReference type="EMBL" id="KUF09735.1"/>
    </source>
</evidence>
<name>A0A0W7WGZ0_9RHOB</name>
<reference evidence="4 5" key="1">
    <citation type="submission" date="2015-12" db="EMBL/GenBank/DDBJ databases">
        <authorList>
            <person name="Shamseldin A."/>
            <person name="Moawad H."/>
            <person name="Abd El-Rahim W.M."/>
            <person name="Sadowsky M.J."/>
        </authorList>
    </citation>
    <scope>NUCLEOTIDE SEQUENCE [LARGE SCALE GENOMIC DNA]</scope>
    <source>
        <strain evidence="4 5">SJ5A-1</strain>
    </source>
</reference>
<protein>
    <recommendedName>
        <fullName evidence="1">2-hydroxychromene-2-carboxylate isomerase</fullName>
        <ecNumber evidence="1">5.99.1.4</ecNumber>
    </recommendedName>
</protein>
<dbReference type="GO" id="GO:0006749">
    <property type="term" value="P:glutathione metabolic process"/>
    <property type="evidence" value="ECO:0007669"/>
    <property type="project" value="TreeGrafter"/>
</dbReference>
<accession>A0A0W7WGZ0</accession>
<organism evidence="4 5">
    <name type="scientific">Pseudoponticoccus marisrubri</name>
    <dbReference type="NCBI Taxonomy" id="1685382"/>
    <lineage>
        <taxon>Bacteria</taxon>
        <taxon>Pseudomonadati</taxon>
        <taxon>Pseudomonadota</taxon>
        <taxon>Alphaproteobacteria</taxon>
        <taxon>Rhodobacterales</taxon>
        <taxon>Roseobacteraceae</taxon>
        <taxon>Pseudoponticoccus</taxon>
    </lineage>
</organism>
<dbReference type="OrthoDB" id="5244108at2"/>
<feature type="active site" description="Nucleophile" evidence="2">
    <location>
        <position position="12"/>
    </location>
</feature>
<dbReference type="Pfam" id="PF01323">
    <property type="entry name" value="DSBA"/>
    <property type="match status" value="1"/>
</dbReference>
<evidence type="ECO:0000313" key="5">
    <source>
        <dbReference type="Proteomes" id="UP000054396"/>
    </source>
</evidence>
<comment type="catalytic activity">
    <reaction evidence="1">
        <text>2-hydroxychromene-2-carboxylate = (3E)-4-(2-hydroxyphenyl)-2-oxobut-3-enoate</text>
        <dbReference type="Rhea" id="RHEA:27401"/>
        <dbReference type="ChEBI" id="CHEBI:59350"/>
        <dbReference type="ChEBI" id="CHEBI:59353"/>
        <dbReference type="EC" id="5.99.1.4"/>
    </reaction>
</comment>
<sequence length="199" mass="21351">MAHIDCYFAPISPFTFLAGNRMEAVADRHGATVTYKPLDIMALFARTGGTPVPQRHPSRIEYRAQALQRLAGKTGMPFNLKPAFWPTNAAPSSYAIIAAQKAGDGDLPGLVQGILRACFAEERDIAEDAVIKDCLAGAGFDPALAERGLLDGAETYAANLEEAVSAGVFGAPFYIVDGTERFWGQDSIEDLDRFLAGQP</sequence>
<dbReference type="InterPro" id="IPR044087">
    <property type="entry name" value="NahD-like"/>
</dbReference>
<dbReference type="InterPro" id="IPR051924">
    <property type="entry name" value="GST_Kappa/NadH"/>
</dbReference>
<gene>
    <name evidence="4" type="ORF">AVJ23_16415</name>
</gene>
<evidence type="ECO:0000259" key="3">
    <source>
        <dbReference type="Pfam" id="PF01323"/>
    </source>
</evidence>
<dbReference type="InterPro" id="IPR001853">
    <property type="entry name" value="DSBA-like_thioredoxin_dom"/>
</dbReference>
<keyword evidence="1 4" id="KW-0413">Isomerase</keyword>